<dbReference type="AlphaFoldDB" id="A0A1G6ZR60"/>
<keyword evidence="3" id="KW-1185">Reference proteome</keyword>
<dbReference type="PROSITE" id="PS51257">
    <property type="entry name" value="PROKAR_LIPOPROTEIN"/>
    <property type="match status" value="1"/>
</dbReference>
<organism evidence="2 3">
    <name type="scientific">Mucilaginibacter pineti</name>
    <dbReference type="NCBI Taxonomy" id="1391627"/>
    <lineage>
        <taxon>Bacteria</taxon>
        <taxon>Pseudomonadati</taxon>
        <taxon>Bacteroidota</taxon>
        <taxon>Sphingobacteriia</taxon>
        <taxon>Sphingobacteriales</taxon>
        <taxon>Sphingobacteriaceae</taxon>
        <taxon>Mucilaginibacter</taxon>
    </lineage>
</organism>
<proteinExistence type="predicted"/>
<reference evidence="2 3" key="1">
    <citation type="submission" date="2016-10" db="EMBL/GenBank/DDBJ databases">
        <authorList>
            <person name="de Groot N.N."/>
        </authorList>
    </citation>
    <scope>NUCLEOTIDE SEQUENCE [LARGE SCALE GENOMIC DNA]</scope>
    <source>
        <strain evidence="2 3">47C3B</strain>
    </source>
</reference>
<evidence type="ECO:0008006" key="4">
    <source>
        <dbReference type="Google" id="ProtNLM"/>
    </source>
</evidence>
<dbReference type="InterPro" id="IPR025345">
    <property type="entry name" value="DUF4249"/>
</dbReference>
<dbReference type="RefSeq" id="WP_091148640.1">
    <property type="nucleotide sequence ID" value="NZ_FNAI01000003.1"/>
</dbReference>
<evidence type="ECO:0000256" key="1">
    <source>
        <dbReference type="SAM" id="SignalP"/>
    </source>
</evidence>
<dbReference type="STRING" id="1391627.SAMN05216464_103460"/>
<evidence type="ECO:0000313" key="2">
    <source>
        <dbReference type="EMBL" id="SDE05019.1"/>
    </source>
</evidence>
<gene>
    <name evidence="2" type="ORF">SAMN05216464_103460</name>
</gene>
<dbReference type="Pfam" id="PF14054">
    <property type="entry name" value="DUF4249"/>
    <property type="match status" value="1"/>
</dbReference>
<protein>
    <recommendedName>
        <fullName evidence="4">DUF4249 domain-containing protein</fullName>
    </recommendedName>
</protein>
<name>A0A1G6ZR60_9SPHI</name>
<dbReference type="EMBL" id="FNAI01000003">
    <property type="protein sequence ID" value="SDE05019.1"/>
    <property type="molecule type" value="Genomic_DNA"/>
</dbReference>
<feature type="chain" id="PRO_5011752553" description="DUF4249 domain-containing protein" evidence="1">
    <location>
        <begin position="19"/>
        <end position="270"/>
    </location>
</feature>
<dbReference type="OrthoDB" id="637707at2"/>
<feature type="signal peptide" evidence="1">
    <location>
        <begin position="1"/>
        <end position="18"/>
    </location>
</feature>
<dbReference type="Proteomes" id="UP000199072">
    <property type="component" value="Unassembled WGS sequence"/>
</dbReference>
<keyword evidence="1" id="KW-0732">Signal</keyword>
<evidence type="ECO:0000313" key="3">
    <source>
        <dbReference type="Proteomes" id="UP000199072"/>
    </source>
</evidence>
<accession>A0A1G6ZR60</accession>
<sequence length="270" mass="29474">MKTLKNIMVMLALLPALASCTKVIDLKLGNDTGKIVIEGNVTNTAGPQVIKLSRNVQVSTPNTYPPVTGATVNVSDNEGHNFIFTESTPGTYTNNALTGTAGNTYTMSVLTGTTTYQATSVMPTAVPLDSLTYKEDEINTSKHKKVLTVHYQDPAGVVNQYRFIIWVNQVQVKTIYAFNDDFTEGRYVSFDLRVRDNDDSDFGVYAGDTVTVEMQCIDKPVYTYWYTLMQQSPNGPGGGVTPADPPTNIKPTALGYFSAHSTQSETIVIK</sequence>